<dbReference type="InterPro" id="IPR000847">
    <property type="entry name" value="LysR_HTH_N"/>
</dbReference>
<comment type="similarity">
    <text evidence="1">Belongs to the LysR transcriptional regulatory family.</text>
</comment>
<keyword evidence="4" id="KW-0804">Transcription</keyword>
<reference evidence="6 7" key="1">
    <citation type="submission" date="2019-11" db="EMBL/GenBank/DDBJ databases">
        <title>Draft Genome Sequences of Six Type Strains of the Genus Massilia.</title>
        <authorList>
            <person name="Miess H."/>
            <person name="Frediansyah A."/>
            <person name="Goeker M."/>
            <person name="Gross H."/>
        </authorList>
    </citation>
    <scope>NUCLEOTIDE SEQUENCE [LARGE SCALE GENOMIC DNA]</scope>
    <source>
        <strain evidence="6 7">DSM 17513</strain>
    </source>
</reference>
<evidence type="ECO:0000259" key="5">
    <source>
        <dbReference type="PROSITE" id="PS50931"/>
    </source>
</evidence>
<dbReference type="InterPro" id="IPR036388">
    <property type="entry name" value="WH-like_DNA-bd_sf"/>
</dbReference>
<evidence type="ECO:0000256" key="1">
    <source>
        <dbReference type="ARBA" id="ARBA00009437"/>
    </source>
</evidence>
<dbReference type="PROSITE" id="PS50931">
    <property type="entry name" value="HTH_LYSR"/>
    <property type="match status" value="1"/>
</dbReference>
<dbReference type="GO" id="GO:0003700">
    <property type="term" value="F:DNA-binding transcription factor activity"/>
    <property type="evidence" value="ECO:0007669"/>
    <property type="project" value="InterPro"/>
</dbReference>
<dbReference type="InterPro" id="IPR005119">
    <property type="entry name" value="LysR_subst-bd"/>
</dbReference>
<dbReference type="Pfam" id="PF00126">
    <property type="entry name" value="HTH_1"/>
    <property type="match status" value="1"/>
</dbReference>
<dbReference type="SUPFAM" id="SSF46785">
    <property type="entry name" value="Winged helix' DNA-binding domain"/>
    <property type="match status" value="1"/>
</dbReference>
<accession>A0A6I3XD17</accession>
<proteinExistence type="inferred from homology"/>
<evidence type="ECO:0000256" key="3">
    <source>
        <dbReference type="ARBA" id="ARBA00023125"/>
    </source>
</evidence>
<keyword evidence="3" id="KW-0238">DNA-binding</keyword>
<dbReference type="Gene3D" id="3.40.190.10">
    <property type="entry name" value="Periplasmic binding protein-like II"/>
    <property type="match status" value="2"/>
</dbReference>
<dbReference type="CDD" id="cd05466">
    <property type="entry name" value="PBP2_LTTR_substrate"/>
    <property type="match status" value="1"/>
</dbReference>
<gene>
    <name evidence="6" type="ORF">GJV26_18380</name>
</gene>
<evidence type="ECO:0000313" key="7">
    <source>
        <dbReference type="Proteomes" id="UP000431684"/>
    </source>
</evidence>
<protein>
    <submittedName>
        <fullName evidence="6">LysR family transcriptional regulator</fullName>
    </submittedName>
</protein>
<feature type="domain" description="HTH lysR-type" evidence="5">
    <location>
        <begin position="41"/>
        <end position="98"/>
    </location>
</feature>
<dbReference type="EMBL" id="WNWM01000002">
    <property type="protein sequence ID" value="MUI14409.1"/>
    <property type="molecule type" value="Genomic_DNA"/>
</dbReference>
<organism evidence="6 7">
    <name type="scientific">Pseudoduganella dura</name>
    <dbReference type="NCBI Taxonomy" id="321982"/>
    <lineage>
        <taxon>Bacteria</taxon>
        <taxon>Pseudomonadati</taxon>
        <taxon>Pseudomonadota</taxon>
        <taxon>Betaproteobacteria</taxon>
        <taxon>Burkholderiales</taxon>
        <taxon>Oxalobacteraceae</taxon>
        <taxon>Telluria group</taxon>
        <taxon>Pseudoduganella</taxon>
    </lineage>
</organism>
<evidence type="ECO:0000256" key="2">
    <source>
        <dbReference type="ARBA" id="ARBA00023015"/>
    </source>
</evidence>
<dbReference type="PANTHER" id="PTHR30126:SF40">
    <property type="entry name" value="HTH-TYPE TRANSCRIPTIONAL REGULATOR GLTR"/>
    <property type="match status" value="1"/>
</dbReference>
<dbReference type="PANTHER" id="PTHR30126">
    <property type="entry name" value="HTH-TYPE TRANSCRIPTIONAL REGULATOR"/>
    <property type="match status" value="1"/>
</dbReference>
<keyword evidence="2" id="KW-0805">Transcription regulation</keyword>
<dbReference type="OrthoDB" id="8524600at2"/>
<evidence type="ECO:0000313" key="6">
    <source>
        <dbReference type="EMBL" id="MUI14409.1"/>
    </source>
</evidence>
<dbReference type="SUPFAM" id="SSF53850">
    <property type="entry name" value="Periplasmic binding protein-like II"/>
    <property type="match status" value="1"/>
</dbReference>
<dbReference type="InterPro" id="IPR036390">
    <property type="entry name" value="WH_DNA-bd_sf"/>
</dbReference>
<dbReference type="Proteomes" id="UP000431684">
    <property type="component" value="Unassembled WGS sequence"/>
</dbReference>
<evidence type="ECO:0000256" key="4">
    <source>
        <dbReference type="ARBA" id="ARBA00023163"/>
    </source>
</evidence>
<sequence>MRARTALTRPRPPARGKRHEACWHENSITSCGHWIFQGRRMTLQQLRDFVAVIEHGGFRAAARALLVSQAALTKSVLKLEATHDVELVLRMQSGVALTDPGRQLLSYARAILRDVDEAMAMLDTRRLAERMTLVVGASIDPALTLVPRVSEDFKRRNAHANVHIQYGAPGDLVDMLREGRLNLVVSELPGGLNTGNLCVEPIYRESLFIASRAGTVDTLDGEQFSRRPWLVLGETNSAKQPQDALRDVFARWGWRLPATVYSSSSLIAAIDEVSGSDTFCLLPERIFSHPVAARRLRMTSVAGQPVAEREVAIITKGSRHPQGGVAEFVAMTKSLARIRDLAFS</sequence>
<comment type="caution">
    <text evidence="6">The sequence shown here is derived from an EMBL/GenBank/DDBJ whole genome shotgun (WGS) entry which is preliminary data.</text>
</comment>
<dbReference type="AlphaFoldDB" id="A0A6I3XD17"/>
<dbReference type="GO" id="GO:0000976">
    <property type="term" value="F:transcription cis-regulatory region binding"/>
    <property type="evidence" value="ECO:0007669"/>
    <property type="project" value="TreeGrafter"/>
</dbReference>
<name>A0A6I3XD17_9BURK</name>
<dbReference type="Gene3D" id="1.10.10.10">
    <property type="entry name" value="Winged helix-like DNA-binding domain superfamily/Winged helix DNA-binding domain"/>
    <property type="match status" value="1"/>
</dbReference>
<keyword evidence="7" id="KW-1185">Reference proteome</keyword>
<dbReference type="Pfam" id="PF03466">
    <property type="entry name" value="LysR_substrate"/>
    <property type="match status" value="1"/>
</dbReference>